<reference evidence="4 5" key="1">
    <citation type="journal article" date="2018" name="Environ. Microbiol.">
        <title>Genomes of ubiquitous marine and hypersaline Hydrogenovibrio, Thiomicrorhabdus and Thiomicrospira spp. encode a diversity of mechanisms to sustain chemolithoautotrophy in heterogeneous environments.</title>
        <authorList>
            <person name="Scott K.M."/>
            <person name="Williams J."/>
            <person name="Porter C.M.B."/>
            <person name="Russel S."/>
            <person name="Harmer T.L."/>
            <person name="Paul J.H."/>
            <person name="Antonen K.M."/>
            <person name="Bridges M.K."/>
            <person name="Camper G.J."/>
            <person name="Campla C.K."/>
            <person name="Casella L.G."/>
            <person name="Chase E."/>
            <person name="Conrad J.W."/>
            <person name="Cruz M.C."/>
            <person name="Dunlap D.S."/>
            <person name="Duran L."/>
            <person name="Fahsbender E.M."/>
            <person name="Goldsmith D.B."/>
            <person name="Keeley R.F."/>
            <person name="Kondoff M.R."/>
            <person name="Kussy B.I."/>
            <person name="Lane M.K."/>
            <person name="Lawler S."/>
            <person name="Leigh B.A."/>
            <person name="Lewis C."/>
            <person name="Lostal L.M."/>
            <person name="Marking D."/>
            <person name="Mancera P.A."/>
            <person name="McClenthan E.C."/>
            <person name="McIntyre E.A."/>
            <person name="Mine J.A."/>
            <person name="Modi S."/>
            <person name="Moore B.D."/>
            <person name="Morgan W.A."/>
            <person name="Nelson K.M."/>
            <person name="Nguyen K.N."/>
            <person name="Ogburn N."/>
            <person name="Parrino D.G."/>
            <person name="Pedapudi A.D."/>
            <person name="Pelham R.P."/>
            <person name="Preece A.M."/>
            <person name="Rampersad E.A."/>
            <person name="Richardson J.C."/>
            <person name="Rodgers C.M."/>
            <person name="Schaffer B.L."/>
            <person name="Sheridan N.E."/>
            <person name="Solone M.R."/>
            <person name="Staley Z.R."/>
            <person name="Tabuchi M."/>
            <person name="Waide R.J."/>
            <person name="Wanjugi P.W."/>
            <person name="Young S."/>
            <person name="Clum A."/>
            <person name="Daum C."/>
            <person name="Huntemann M."/>
            <person name="Ivanova N."/>
            <person name="Kyrpides N."/>
            <person name="Mikhailova N."/>
            <person name="Palaniappan K."/>
            <person name="Pillay M."/>
            <person name="Reddy T.B.K."/>
            <person name="Shapiro N."/>
            <person name="Stamatis D."/>
            <person name="Varghese N."/>
            <person name="Woyke T."/>
            <person name="Boden R."/>
            <person name="Freyermuth S.K."/>
            <person name="Kerfeld C.A."/>
        </authorList>
    </citation>
    <scope>NUCLEOTIDE SEQUENCE [LARGE SCALE GENOMIC DNA]</scope>
    <source>
        <strain evidence="4 5">JR-2</strain>
    </source>
</reference>
<accession>A0A410H2Q8</accession>
<dbReference type="Proteomes" id="UP000285478">
    <property type="component" value="Chromosome"/>
</dbReference>
<dbReference type="PIRSF" id="PIRSF005900">
    <property type="entry name" value="Dps"/>
    <property type="match status" value="1"/>
</dbReference>
<dbReference type="InterPro" id="IPR002177">
    <property type="entry name" value="DPS_DNA-bd"/>
</dbReference>
<evidence type="ECO:0000313" key="4">
    <source>
        <dbReference type="EMBL" id="QAB15204.1"/>
    </source>
</evidence>
<proteinExistence type="inferred from homology"/>
<dbReference type="InterPro" id="IPR008331">
    <property type="entry name" value="Ferritin_DPS_dom"/>
</dbReference>
<feature type="domain" description="Ferritin/DPS" evidence="3">
    <location>
        <begin position="5"/>
        <end position="141"/>
    </location>
</feature>
<evidence type="ECO:0000256" key="1">
    <source>
        <dbReference type="ARBA" id="ARBA00009497"/>
    </source>
</evidence>
<evidence type="ECO:0000256" key="2">
    <source>
        <dbReference type="RuleBase" id="RU003875"/>
    </source>
</evidence>
<dbReference type="KEGG" id="htr:EPV75_05745"/>
<dbReference type="InterPro" id="IPR012347">
    <property type="entry name" value="Ferritin-like"/>
</dbReference>
<dbReference type="Gene3D" id="1.20.1260.10">
    <property type="match status" value="1"/>
</dbReference>
<dbReference type="RefSeq" id="WP_029937881.1">
    <property type="nucleotide sequence ID" value="NZ_CP035033.1"/>
</dbReference>
<protein>
    <submittedName>
        <fullName evidence="4">DNA starvation/stationary phase protection protein</fullName>
    </submittedName>
</protein>
<dbReference type="CDD" id="cd01043">
    <property type="entry name" value="DPS"/>
    <property type="match status" value="1"/>
</dbReference>
<name>A0A410H2Q8_9GAMM</name>
<dbReference type="GO" id="GO:0008199">
    <property type="term" value="F:ferric iron binding"/>
    <property type="evidence" value="ECO:0007669"/>
    <property type="project" value="InterPro"/>
</dbReference>
<dbReference type="Pfam" id="PF00210">
    <property type="entry name" value="Ferritin"/>
    <property type="match status" value="1"/>
</dbReference>
<organism evidence="4 5">
    <name type="scientific">Hydrogenovibrio thermophilus</name>
    <dbReference type="NCBI Taxonomy" id="265883"/>
    <lineage>
        <taxon>Bacteria</taxon>
        <taxon>Pseudomonadati</taxon>
        <taxon>Pseudomonadota</taxon>
        <taxon>Gammaproteobacteria</taxon>
        <taxon>Thiotrichales</taxon>
        <taxon>Piscirickettsiaceae</taxon>
        <taxon>Hydrogenovibrio</taxon>
    </lineage>
</organism>
<evidence type="ECO:0000259" key="3">
    <source>
        <dbReference type="Pfam" id="PF00210"/>
    </source>
</evidence>
<keyword evidence="5" id="KW-1185">Reference proteome</keyword>
<dbReference type="PANTHER" id="PTHR42932">
    <property type="entry name" value="GENERAL STRESS PROTEIN 20U"/>
    <property type="match status" value="1"/>
</dbReference>
<dbReference type="SUPFAM" id="SSF47240">
    <property type="entry name" value="Ferritin-like"/>
    <property type="match status" value="1"/>
</dbReference>
<dbReference type="PRINTS" id="PR01346">
    <property type="entry name" value="HELNAPAPROT"/>
</dbReference>
<sequence length="149" mass="16942">MSVISQLKTIQADAHAYYLQLHQIHWLVQGTRFKAMHEMTEGYYERMSELYDDAAERLLQKGALPLLNLDELKAASTLPALTETCFDEKAVLAYVESMLAHWIKAFKALAEAAEAEDDRVTTAIADEQMEVLEKDDWMLKATKGEAVYK</sequence>
<comment type="similarity">
    <text evidence="1 2">Belongs to the Dps family.</text>
</comment>
<evidence type="ECO:0000313" key="5">
    <source>
        <dbReference type="Proteomes" id="UP000285478"/>
    </source>
</evidence>
<dbReference type="AlphaFoldDB" id="A0A410H2Q8"/>
<dbReference type="EMBL" id="CP035033">
    <property type="protein sequence ID" value="QAB15204.1"/>
    <property type="molecule type" value="Genomic_DNA"/>
</dbReference>
<dbReference type="InterPro" id="IPR009078">
    <property type="entry name" value="Ferritin-like_SF"/>
</dbReference>
<gene>
    <name evidence="4" type="ORF">EPV75_05745</name>
</gene>
<dbReference type="PANTHER" id="PTHR42932:SF1">
    <property type="entry name" value="GENERAL STRESS PROTEIN 20U"/>
    <property type="match status" value="1"/>
</dbReference>